<dbReference type="Pfam" id="PF00248">
    <property type="entry name" value="Aldo_ket_red"/>
    <property type="match status" value="1"/>
</dbReference>
<dbReference type="PANTHER" id="PTHR43364">
    <property type="entry name" value="NADH-SPECIFIC METHYLGLYOXAL REDUCTASE-RELATED"/>
    <property type="match status" value="1"/>
</dbReference>
<dbReference type="InterPro" id="IPR023210">
    <property type="entry name" value="NADP_OxRdtase_dom"/>
</dbReference>
<evidence type="ECO:0000259" key="3">
    <source>
        <dbReference type="Pfam" id="PF00248"/>
    </source>
</evidence>
<dbReference type="InterPro" id="IPR050523">
    <property type="entry name" value="AKR_Detox_Biosynth"/>
</dbReference>
<feature type="domain" description="NADP-dependent oxidoreductase" evidence="3">
    <location>
        <begin position="51"/>
        <end position="359"/>
    </location>
</feature>
<dbReference type="PANTHER" id="PTHR43364:SF7">
    <property type="entry name" value="NADP-DEPENDENT OXIDOREDUCTASE DOMAIN-CONTAINING PROTEIN-RELATED"/>
    <property type="match status" value="1"/>
</dbReference>
<comment type="similarity">
    <text evidence="2">Belongs to the aldo/keto reductase family. Aldo/keto reductase 2 subfamily.</text>
</comment>
<name>A0AA38LWC8_9TREE</name>
<proteinExistence type="inferred from homology"/>
<gene>
    <name evidence="4" type="ORF">MKK02DRAFT_36443</name>
</gene>
<reference evidence="4" key="1">
    <citation type="journal article" date="2022" name="G3 (Bethesda)">
        <title>High quality genome of the basidiomycete yeast Dioszegia hungarica PDD-24b-2 isolated from cloud water.</title>
        <authorList>
            <person name="Jarrige D."/>
            <person name="Haridas S."/>
            <person name="Bleykasten-Grosshans C."/>
            <person name="Joly M."/>
            <person name="Nadalig T."/>
            <person name="Sancelme M."/>
            <person name="Vuilleumier S."/>
            <person name="Grigoriev I.V."/>
            <person name="Amato P."/>
            <person name="Bringel F."/>
        </authorList>
    </citation>
    <scope>NUCLEOTIDE SEQUENCE</scope>
    <source>
        <strain evidence="4">PDD-24b-2</strain>
    </source>
</reference>
<sequence length="408" mass="45339">MPPPASTSILHRSSPPPPCRMGDIFKPAPKPDSELRKYRLLSPSAGVRVSPICLGAMSLGDQWTKFMAGKLDVKEAEEYLDYFYKAGGNFIDTANNYQDEQSEMIVGEWMEKRGIRDDIVLATKFTTFFPNRHAQQWTEKRIGVNYVGNAKKSLKHSLEASLKKLRTDYIDLLYVHWWDHSTSIPELMQNLAEVVRSGNVLYLGVSDTPAWVVAQANEYARAHALPQFVVFQGLYNYAVRDMERDIIPMCRNNGMSIAPWGIMGQGQFKPAEDLAKKGLRGGATEQSAANKKICDALEEVAKEIGGNTKLAHVGMAWARQMYSATFPILGGTSIEHLQSNINALSLTLTDEQMAKLDKAAPFDHGFPTGLFGVDPRLLPEQSPQSPLLLQVCISTWHGAGHVKYPKAV</sequence>
<keyword evidence="5" id="KW-1185">Reference proteome</keyword>
<dbReference type="AlphaFoldDB" id="A0AA38LWC8"/>
<dbReference type="EMBL" id="JAKWFO010000004">
    <property type="protein sequence ID" value="KAI9637498.1"/>
    <property type="molecule type" value="Genomic_DNA"/>
</dbReference>
<evidence type="ECO:0000256" key="2">
    <source>
        <dbReference type="ARBA" id="ARBA00038157"/>
    </source>
</evidence>
<dbReference type="SUPFAM" id="SSF51430">
    <property type="entry name" value="NAD(P)-linked oxidoreductase"/>
    <property type="match status" value="1"/>
</dbReference>
<organism evidence="4 5">
    <name type="scientific">Dioszegia hungarica</name>
    <dbReference type="NCBI Taxonomy" id="4972"/>
    <lineage>
        <taxon>Eukaryota</taxon>
        <taxon>Fungi</taxon>
        <taxon>Dikarya</taxon>
        <taxon>Basidiomycota</taxon>
        <taxon>Agaricomycotina</taxon>
        <taxon>Tremellomycetes</taxon>
        <taxon>Tremellales</taxon>
        <taxon>Bulleribasidiaceae</taxon>
        <taxon>Dioszegia</taxon>
    </lineage>
</organism>
<evidence type="ECO:0000256" key="1">
    <source>
        <dbReference type="ARBA" id="ARBA00022857"/>
    </source>
</evidence>
<dbReference type="Proteomes" id="UP001164286">
    <property type="component" value="Unassembled WGS sequence"/>
</dbReference>
<keyword evidence="1" id="KW-0521">NADP</keyword>
<dbReference type="Gene3D" id="3.20.20.100">
    <property type="entry name" value="NADP-dependent oxidoreductase domain"/>
    <property type="match status" value="1"/>
</dbReference>
<protein>
    <submittedName>
        <fullName evidence="4">Aryl-alcohol dehydrogenase</fullName>
    </submittedName>
</protein>
<dbReference type="InterPro" id="IPR036812">
    <property type="entry name" value="NAD(P)_OxRdtase_dom_sf"/>
</dbReference>
<evidence type="ECO:0000313" key="5">
    <source>
        <dbReference type="Proteomes" id="UP001164286"/>
    </source>
</evidence>
<dbReference type="RefSeq" id="XP_052947275.1">
    <property type="nucleotide sequence ID" value="XM_053089426.1"/>
</dbReference>
<dbReference type="GeneID" id="77728631"/>
<accession>A0AA38LWC8</accession>
<comment type="caution">
    <text evidence="4">The sequence shown here is derived from an EMBL/GenBank/DDBJ whole genome shotgun (WGS) entry which is preliminary data.</text>
</comment>
<evidence type="ECO:0000313" key="4">
    <source>
        <dbReference type="EMBL" id="KAI9637498.1"/>
    </source>
</evidence>